<dbReference type="PANTHER" id="PTHR43723">
    <property type="entry name" value="COBALT TRANSPORT PROTEIN CBIQ"/>
    <property type="match status" value="1"/>
</dbReference>
<organism evidence="7 8">
    <name type="scientific">Eubacterium aggregans</name>
    <dbReference type="NCBI Taxonomy" id="81409"/>
    <lineage>
        <taxon>Bacteria</taxon>
        <taxon>Bacillati</taxon>
        <taxon>Bacillota</taxon>
        <taxon>Clostridia</taxon>
        <taxon>Eubacteriales</taxon>
        <taxon>Eubacteriaceae</taxon>
        <taxon>Eubacterium</taxon>
    </lineage>
</organism>
<dbReference type="InterPro" id="IPR052770">
    <property type="entry name" value="Cobalt_transport_CbiQ"/>
</dbReference>
<sequence length="302" mass="33817">MDVKLLWLVPPLLVLFVGGIYKMKDGVRNGHHPHRGFGHKHGESTLSIDIYAYTSKLGGVNPGFKVGFAIILLLMCVVADNLYVSISVILITTFVTVILGGIHLRQYLELLAIPIAFLIIGSIVILVNFSWGPVPESLVNLDCRWFTVFVTREGLGTTTNLWGKAFGAVSAMYMMSLSTMSGEIFSVLRRLHVPMLIVELMNIMYRYIFILMDTQSRMRNSAESRLGYTTYKRAIYSFGNTAGNLLIVSMKRGGQFYDAMEARCYDGELKFLEDKKPLVAKQVILAALVVIYLVVVWIATTR</sequence>
<name>A0A1H3YR96_9FIRM</name>
<keyword evidence="4 6" id="KW-1133">Transmembrane helix</keyword>
<evidence type="ECO:0000313" key="7">
    <source>
        <dbReference type="EMBL" id="SEA14065.1"/>
    </source>
</evidence>
<gene>
    <name evidence="7" type="ORF">SAMN04515656_10477</name>
</gene>
<dbReference type="PANTHER" id="PTHR43723:SF1">
    <property type="entry name" value="COBALT TRANSPORT PROTEIN CBIQ"/>
    <property type="match status" value="1"/>
</dbReference>
<keyword evidence="5 6" id="KW-0472">Membrane</keyword>
<dbReference type="STRING" id="81409.SAMN04515656_10477"/>
<dbReference type="Pfam" id="PF02361">
    <property type="entry name" value="CbiQ"/>
    <property type="match status" value="1"/>
</dbReference>
<feature type="transmembrane region" description="Helical" evidence="6">
    <location>
        <begin position="191"/>
        <end position="209"/>
    </location>
</feature>
<feature type="transmembrane region" description="Helical" evidence="6">
    <location>
        <begin position="5"/>
        <end position="23"/>
    </location>
</feature>
<dbReference type="Proteomes" id="UP000199394">
    <property type="component" value="Unassembled WGS sequence"/>
</dbReference>
<evidence type="ECO:0000256" key="1">
    <source>
        <dbReference type="ARBA" id="ARBA00004651"/>
    </source>
</evidence>
<evidence type="ECO:0000256" key="5">
    <source>
        <dbReference type="ARBA" id="ARBA00023136"/>
    </source>
</evidence>
<dbReference type="NCBIfam" id="TIGR02454">
    <property type="entry name" value="ECF_T_CbiQ"/>
    <property type="match status" value="1"/>
</dbReference>
<dbReference type="InterPro" id="IPR012809">
    <property type="entry name" value="ECF_CbiQ"/>
</dbReference>
<evidence type="ECO:0000256" key="3">
    <source>
        <dbReference type="ARBA" id="ARBA00022692"/>
    </source>
</evidence>
<evidence type="ECO:0000256" key="4">
    <source>
        <dbReference type="ARBA" id="ARBA00022989"/>
    </source>
</evidence>
<evidence type="ECO:0000256" key="6">
    <source>
        <dbReference type="SAM" id="Phobius"/>
    </source>
</evidence>
<keyword evidence="2" id="KW-1003">Cell membrane</keyword>
<dbReference type="InterPro" id="IPR003339">
    <property type="entry name" value="ABC/ECF_trnsptr_transmembrane"/>
</dbReference>
<feature type="transmembrane region" description="Helical" evidence="6">
    <location>
        <begin position="66"/>
        <end position="99"/>
    </location>
</feature>
<protein>
    <submittedName>
        <fullName evidence="7">Cobalt/nickel transport system permease protein</fullName>
    </submittedName>
</protein>
<dbReference type="CDD" id="cd16914">
    <property type="entry name" value="EcfT"/>
    <property type="match status" value="1"/>
</dbReference>
<accession>A0A1H3YR96</accession>
<comment type="subcellular location">
    <subcellularLocation>
        <location evidence="1">Cell membrane</location>
        <topology evidence="1">Multi-pass membrane protein</topology>
    </subcellularLocation>
</comment>
<evidence type="ECO:0000313" key="8">
    <source>
        <dbReference type="Proteomes" id="UP000199394"/>
    </source>
</evidence>
<proteinExistence type="predicted"/>
<evidence type="ECO:0000256" key="2">
    <source>
        <dbReference type="ARBA" id="ARBA00022475"/>
    </source>
</evidence>
<dbReference type="RefSeq" id="WP_242911585.1">
    <property type="nucleotide sequence ID" value="NZ_FNRK01000004.1"/>
</dbReference>
<keyword evidence="3 6" id="KW-0812">Transmembrane</keyword>
<feature type="transmembrane region" description="Helical" evidence="6">
    <location>
        <begin position="111"/>
        <end position="131"/>
    </location>
</feature>
<keyword evidence="8" id="KW-1185">Reference proteome</keyword>
<dbReference type="AlphaFoldDB" id="A0A1H3YR96"/>
<dbReference type="GO" id="GO:0006824">
    <property type="term" value="P:cobalt ion transport"/>
    <property type="evidence" value="ECO:0007669"/>
    <property type="project" value="InterPro"/>
</dbReference>
<dbReference type="GO" id="GO:0043190">
    <property type="term" value="C:ATP-binding cassette (ABC) transporter complex"/>
    <property type="evidence" value="ECO:0007669"/>
    <property type="project" value="InterPro"/>
</dbReference>
<reference evidence="7 8" key="1">
    <citation type="submission" date="2016-10" db="EMBL/GenBank/DDBJ databases">
        <authorList>
            <person name="de Groot N.N."/>
        </authorList>
    </citation>
    <scope>NUCLEOTIDE SEQUENCE [LARGE SCALE GENOMIC DNA]</scope>
    <source>
        <strain evidence="7 8">SR12</strain>
    </source>
</reference>
<feature type="transmembrane region" description="Helical" evidence="6">
    <location>
        <begin position="278"/>
        <end position="299"/>
    </location>
</feature>
<dbReference type="EMBL" id="FNRK01000004">
    <property type="protein sequence ID" value="SEA14065.1"/>
    <property type="molecule type" value="Genomic_DNA"/>
</dbReference>